<evidence type="ECO:0000313" key="2">
    <source>
        <dbReference type="Proteomes" id="UP000479710"/>
    </source>
</evidence>
<reference evidence="1 2" key="1">
    <citation type="submission" date="2019-11" db="EMBL/GenBank/DDBJ databases">
        <title>Whole genome sequence of Oryza granulata.</title>
        <authorList>
            <person name="Li W."/>
        </authorList>
    </citation>
    <scope>NUCLEOTIDE SEQUENCE [LARGE SCALE GENOMIC DNA]</scope>
    <source>
        <strain evidence="2">cv. Menghai</strain>
        <tissue evidence="1">Leaf</tissue>
    </source>
</reference>
<sequence>MDTNGELYIPESELQIGDVDDSFFAPDFEDVDNGCFVLETQEQGSDVGLVGMEVKDTYVQVEDSAADMEVEAAGVGVEASFFVPNSEDVDNGIFILNSEDMDDGMEVAAASMDVEVEAAVAEVNVTGVEVDDDALGMEVEEYYRPFYLSMLKIMLPAYFDRKSKLVRDADVKPCLGYCKFKLFIV</sequence>
<dbReference type="Proteomes" id="UP000479710">
    <property type="component" value="Unassembled WGS sequence"/>
</dbReference>
<dbReference type="EMBL" id="SPHZ02000008">
    <property type="protein sequence ID" value="KAF0903997.1"/>
    <property type="molecule type" value="Genomic_DNA"/>
</dbReference>
<evidence type="ECO:0000313" key="1">
    <source>
        <dbReference type="EMBL" id="KAF0903997.1"/>
    </source>
</evidence>
<gene>
    <name evidence="1" type="ORF">E2562_030496</name>
</gene>
<accession>A0A6G1CV40</accession>
<dbReference type="AlphaFoldDB" id="A0A6G1CV40"/>
<organism evidence="1 2">
    <name type="scientific">Oryza meyeriana var. granulata</name>
    <dbReference type="NCBI Taxonomy" id="110450"/>
    <lineage>
        <taxon>Eukaryota</taxon>
        <taxon>Viridiplantae</taxon>
        <taxon>Streptophyta</taxon>
        <taxon>Embryophyta</taxon>
        <taxon>Tracheophyta</taxon>
        <taxon>Spermatophyta</taxon>
        <taxon>Magnoliopsida</taxon>
        <taxon>Liliopsida</taxon>
        <taxon>Poales</taxon>
        <taxon>Poaceae</taxon>
        <taxon>BOP clade</taxon>
        <taxon>Oryzoideae</taxon>
        <taxon>Oryzeae</taxon>
        <taxon>Oryzinae</taxon>
        <taxon>Oryza</taxon>
        <taxon>Oryza meyeriana</taxon>
    </lineage>
</organism>
<name>A0A6G1CV40_9ORYZ</name>
<protein>
    <submittedName>
        <fullName evidence="1">Uncharacterized protein</fullName>
    </submittedName>
</protein>
<keyword evidence="2" id="KW-1185">Reference proteome</keyword>
<proteinExistence type="predicted"/>
<comment type="caution">
    <text evidence="1">The sequence shown here is derived from an EMBL/GenBank/DDBJ whole genome shotgun (WGS) entry which is preliminary data.</text>
</comment>